<evidence type="ECO:0000313" key="2">
    <source>
        <dbReference type="Proteomes" id="UP000319209"/>
    </source>
</evidence>
<dbReference type="PANTHER" id="PTHR21485:SF6">
    <property type="entry name" value="N-ACYLNEURAMINATE CYTIDYLYLTRANSFERASE-RELATED"/>
    <property type="match status" value="1"/>
</dbReference>
<gene>
    <name evidence="1" type="ORF">FNB79_09380</name>
</gene>
<dbReference type="Pfam" id="PF02348">
    <property type="entry name" value="CTP_transf_3"/>
    <property type="match status" value="1"/>
</dbReference>
<dbReference type="Gene3D" id="3.90.550.10">
    <property type="entry name" value="Spore Coat Polysaccharide Biosynthesis Protein SpsA, Chain A"/>
    <property type="match status" value="1"/>
</dbReference>
<keyword evidence="2" id="KW-1185">Reference proteome</keyword>
<dbReference type="CDD" id="cd02513">
    <property type="entry name" value="CMP-NeuAc_Synthase"/>
    <property type="match status" value="1"/>
</dbReference>
<organism evidence="1 2">
    <name type="scientific">Formosa sediminum</name>
    <dbReference type="NCBI Taxonomy" id="2594004"/>
    <lineage>
        <taxon>Bacteria</taxon>
        <taxon>Pseudomonadati</taxon>
        <taxon>Bacteroidota</taxon>
        <taxon>Flavobacteriia</taxon>
        <taxon>Flavobacteriales</taxon>
        <taxon>Flavobacteriaceae</taxon>
        <taxon>Formosa</taxon>
    </lineage>
</organism>
<dbReference type="Proteomes" id="UP000319209">
    <property type="component" value="Chromosome"/>
</dbReference>
<dbReference type="InterPro" id="IPR050793">
    <property type="entry name" value="CMP-NeuNAc_synthase"/>
</dbReference>
<dbReference type="InterPro" id="IPR029044">
    <property type="entry name" value="Nucleotide-diphossugar_trans"/>
</dbReference>
<keyword evidence="1" id="KW-0808">Transferase</keyword>
<reference evidence="1 2" key="1">
    <citation type="submission" date="2019-07" db="EMBL/GenBank/DDBJ databases">
        <title>Genome sequencing for Formosa sp. PS13.</title>
        <authorList>
            <person name="Park S.-J."/>
        </authorList>
    </citation>
    <scope>NUCLEOTIDE SEQUENCE [LARGE SCALE GENOMIC DNA]</scope>
    <source>
        <strain evidence="1 2">PS13</strain>
    </source>
</reference>
<dbReference type="PANTHER" id="PTHR21485">
    <property type="entry name" value="HAD SUPERFAMILY MEMBERS CMAS AND KDSC"/>
    <property type="match status" value="1"/>
</dbReference>
<dbReference type="SUPFAM" id="SSF53448">
    <property type="entry name" value="Nucleotide-diphospho-sugar transferases"/>
    <property type="match status" value="1"/>
</dbReference>
<accession>A0A516GRP2</accession>
<dbReference type="OrthoDB" id="9805604at2"/>
<sequence length="234" mass="26267">MKILGIIPARGGSKGVPGKNIKLLAGKPLLQYTSDVAKASKYLSKIVLSSDDDKIIELGKIMGLDVPFKRPNNLAQDKSPTLPVIIHALDFYANQGEFFDAVCLLQITSPFRTIEFLETAIETFLKNDTDSLVSVIEVPHEYNPHWVFEADDKGILYISTGESEIISRRQDLPRAFHRDGSVYLTKTEVLKHQNSLYGKSISYIESSKKTYVNIDTLEDWNKAEQLVGVFNKDM</sequence>
<dbReference type="RefSeq" id="WP_143381066.1">
    <property type="nucleotide sequence ID" value="NZ_CP041637.1"/>
</dbReference>
<dbReference type="AlphaFoldDB" id="A0A516GRP2"/>
<dbReference type="EMBL" id="CP041637">
    <property type="protein sequence ID" value="QDO94179.1"/>
    <property type="molecule type" value="Genomic_DNA"/>
</dbReference>
<proteinExistence type="predicted"/>
<keyword evidence="1" id="KW-0548">Nucleotidyltransferase</keyword>
<protein>
    <submittedName>
        <fullName evidence="1">Acylneuraminate cytidylyltransferase family protein</fullName>
    </submittedName>
</protein>
<dbReference type="GO" id="GO:0008781">
    <property type="term" value="F:N-acylneuraminate cytidylyltransferase activity"/>
    <property type="evidence" value="ECO:0007669"/>
    <property type="project" value="TreeGrafter"/>
</dbReference>
<dbReference type="KEGG" id="fop:FNB79_09380"/>
<dbReference type="InterPro" id="IPR003329">
    <property type="entry name" value="Cytidylyl_trans"/>
</dbReference>
<name>A0A516GRP2_9FLAO</name>
<evidence type="ECO:0000313" key="1">
    <source>
        <dbReference type="EMBL" id="QDO94179.1"/>
    </source>
</evidence>